<keyword evidence="2" id="KW-1185">Reference proteome</keyword>
<name>A0ABD2CRR6_VESMC</name>
<evidence type="ECO:0000313" key="2">
    <source>
        <dbReference type="Proteomes" id="UP001607303"/>
    </source>
</evidence>
<proteinExistence type="predicted"/>
<accession>A0ABD2CRR6</accession>
<comment type="caution">
    <text evidence="1">The sequence shown here is derived from an EMBL/GenBank/DDBJ whole genome shotgun (WGS) entry which is preliminary data.</text>
</comment>
<gene>
    <name evidence="1" type="ORF">V1477_003690</name>
</gene>
<dbReference type="Proteomes" id="UP001607303">
    <property type="component" value="Unassembled WGS sequence"/>
</dbReference>
<sequence length="77" mass="9152">MASDFSSILMSIIIFSFPSFQFDGLPCSVLIRNNFWRQYWCYFVAKVMLHIVEKREKMLLHPTLQPEIVDIYGKIFT</sequence>
<reference evidence="1 2" key="1">
    <citation type="journal article" date="2024" name="Ann. Entomol. Soc. Am.">
        <title>Genomic analyses of the southern and eastern yellowjacket wasps (Hymenoptera: Vespidae) reveal evolutionary signatures of social life.</title>
        <authorList>
            <person name="Catto M.A."/>
            <person name="Caine P.B."/>
            <person name="Orr S.E."/>
            <person name="Hunt B.G."/>
            <person name="Goodisman M.A.D."/>
        </authorList>
    </citation>
    <scope>NUCLEOTIDE SEQUENCE [LARGE SCALE GENOMIC DNA]</scope>
    <source>
        <strain evidence="1">232</strain>
        <tissue evidence="1">Head and thorax</tissue>
    </source>
</reference>
<protein>
    <submittedName>
        <fullName evidence="1">Uncharacterized protein</fullName>
    </submittedName>
</protein>
<dbReference type="AlphaFoldDB" id="A0ABD2CRR6"/>
<dbReference type="EMBL" id="JAYRBN010000034">
    <property type="protein sequence ID" value="KAL2747795.1"/>
    <property type="molecule type" value="Genomic_DNA"/>
</dbReference>
<evidence type="ECO:0000313" key="1">
    <source>
        <dbReference type="EMBL" id="KAL2747795.1"/>
    </source>
</evidence>
<organism evidence="1 2">
    <name type="scientific">Vespula maculifrons</name>
    <name type="common">Eastern yellow jacket</name>
    <name type="synonym">Wasp</name>
    <dbReference type="NCBI Taxonomy" id="7453"/>
    <lineage>
        <taxon>Eukaryota</taxon>
        <taxon>Metazoa</taxon>
        <taxon>Ecdysozoa</taxon>
        <taxon>Arthropoda</taxon>
        <taxon>Hexapoda</taxon>
        <taxon>Insecta</taxon>
        <taxon>Pterygota</taxon>
        <taxon>Neoptera</taxon>
        <taxon>Endopterygota</taxon>
        <taxon>Hymenoptera</taxon>
        <taxon>Apocrita</taxon>
        <taxon>Aculeata</taxon>
        <taxon>Vespoidea</taxon>
        <taxon>Vespidae</taxon>
        <taxon>Vespinae</taxon>
        <taxon>Vespula</taxon>
    </lineage>
</organism>